<sequence length="205" mass="21289">MIATGARTREQVLDAQRVADIVDGLGVSPDFPLLHWAVAAPVLEPGTSLRLRLVHRVRPGDVLAVSETPATERAVAQQEIRVGGVLAVRTTTHALTVAPGAVPHDASPLDPAAAHRIERSLADAEDPAQVAARVATALGLSRVVTRSAPPVLGVYVDVHGRIDGVAGLRCATSTSAEGSAQVHIATADGEPVLGARVWFGCGPRW</sequence>
<accession>A0ABN2MI11</accession>
<evidence type="ECO:0000313" key="2">
    <source>
        <dbReference type="Proteomes" id="UP001500449"/>
    </source>
</evidence>
<dbReference type="EMBL" id="BAAAQK010000001">
    <property type="protein sequence ID" value="GAA1827930.1"/>
    <property type="molecule type" value="Genomic_DNA"/>
</dbReference>
<keyword evidence="2" id="KW-1185">Reference proteome</keyword>
<gene>
    <name evidence="1" type="ORF">GCM10009836_02070</name>
</gene>
<evidence type="ECO:0000313" key="1">
    <source>
        <dbReference type="EMBL" id="GAA1827930.1"/>
    </source>
</evidence>
<name>A0ABN2MI11_9PSEU</name>
<reference evidence="1 2" key="1">
    <citation type="journal article" date="2019" name="Int. J. Syst. Evol. Microbiol.">
        <title>The Global Catalogue of Microorganisms (GCM) 10K type strain sequencing project: providing services to taxonomists for standard genome sequencing and annotation.</title>
        <authorList>
            <consortium name="The Broad Institute Genomics Platform"/>
            <consortium name="The Broad Institute Genome Sequencing Center for Infectious Disease"/>
            <person name="Wu L."/>
            <person name="Ma J."/>
        </authorList>
    </citation>
    <scope>NUCLEOTIDE SEQUENCE [LARGE SCALE GENOMIC DNA]</scope>
    <source>
        <strain evidence="1 2">JCM 16009</strain>
    </source>
</reference>
<proteinExistence type="predicted"/>
<comment type="caution">
    <text evidence="1">The sequence shown here is derived from an EMBL/GenBank/DDBJ whole genome shotgun (WGS) entry which is preliminary data.</text>
</comment>
<dbReference type="RefSeq" id="WP_344411582.1">
    <property type="nucleotide sequence ID" value="NZ_BAAAQK010000001.1"/>
</dbReference>
<protein>
    <submittedName>
        <fullName evidence="1">Uncharacterized protein</fullName>
    </submittedName>
</protein>
<dbReference type="Proteomes" id="UP001500449">
    <property type="component" value="Unassembled WGS sequence"/>
</dbReference>
<organism evidence="1 2">
    <name type="scientific">Pseudonocardia ailaonensis</name>
    <dbReference type="NCBI Taxonomy" id="367279"/>
    <lineage>
        <taxon>Bacteria</taxon>
        <taxon>Bacillati</taxon>
        <taxon>Actinomycetota</taxon>
        <taxon>Actinomycetes</taxon>
        <taxon>Pseudonocardiales</taxon>
        <taxon>Pseudonocardiaceae</taxon>
        <taxon>Pseudonocardia</taxon>
    </lineage>
</organism>